<keyword evidence="3" id="KW-1185">Reference proteome</keyword>
<name>A0ABM9DJC5_9HYPH</name>
<feature type="compositionally biased region" description="Basic and acidic residues" evidence="1">
    <location>
        <begin position="327"/>
        <end position="341"/>
    </location>
</feature>
<feature type="region of interest" description="Disordered" evidence="1">
    <location>
        <begin position="327"/>
        <end position="360"/>
    </location>
</feature>
<feature type="compositionally biased region" description="Polar residues" evidence="1">
    <location>
        <begin position="74"/>
        <end position="86"/>
    </location>
</feature>
<organism evidence="2 3">
    <name type="scientific">Mesorhizobium escarrei</name>
    <dbReference type="NCBI Taxonomy" id="666018"/>
    <lineage>
        <taxon>Bacteria</taxon>
        <taxon>Pseudomonadati</taxon>
        <taxon>Pseudomonadota</taxon>
        <taxon>Alphaproteobacteria</taxon>
        <taxon>Hyphomicrobiales</taxon>
        <taxon>Phyllobacteriaceae</taxon>
        <taxon>Mesorhizobium</taxon>
    </lineage>
</organism>
<proteinExistence type="predicted"/>
<reference evidence="2 3" key="1">
    <citation type="submission" date="2022-03" db="EMBL/GenBank/DDBJ databases">
        <authorList>
            <person name="Brunel B."/>
        </authorList>
    </citation>
    <scope>NUCLEOTIDE SEQUENCE [LARGE SCALE GENOMIC DNA]</scope>
    <source>
        <strain evidence="2">STM5069sample</strain>
    </source>
</reference>
<evidence type="ECO:0000256" key="1">
    <source>
        <dbReference type="SAM" id="MobiDB-lite"/>
    </source>
</evidence>
<sequence length="395" mass="41819">MTPPMTPLDSSGALWNPREHNRNDCEWKLTVMATSAVARETVFALRRQIAKIERTLPERLQAPAGAAPVDAPRNPTSDVTPQNPTADVTHKNITPGDLTIVRRGLAVAPPDAFLRTGAEGLDTALSGGLPKAALSEIHGAATRDAGAVAGFALSLVSLILKQGPPRLPVLWIGTAEVFREAGFPYARGLLGLFGIEPEQLLFSEAPRLLDALWTAEEAARMTALAAVILEVRGSPQRLDLTATRRLHARAQSAGRPVFLLRQAGEPEPTAAPVRLVLSAAPSAPRKTIAGPLAGSMGRPAFTVSIGKSRTALPGQFTLEWNPDERNFEERRAREGRARQERAANPVAVVSASRRGKDPAPASGAVLAFAAVGSPAAGDQPSPGERAAHHRPRRAG</sequence>
<evidence type="ECO:0008006" key="4">
    <source>
        <dbReference type="Google" id="ProtNLM"/>
    </source>
</evidence>
<dbReference type="SUPFAM" id="SSF52540">
    <property type="entry name" value="P-loop containing nucleoside triphosphate hydrolases"/>
    <property type="match status" value="1"/>
</dbReference>
<comment type="caution">
    <text evidence="2">The sequence shown here is derived from an EMBL/GenBank/DDBJ whole genome shotgun (WGS) entry which is preliminary data.</text>
</comment>
<dbReference type="Proteomes" id="UP001153050">
    <property type="component" value="Unassembled WGS sequence"/>
</dbReference>
<feature type="region of interest" description="Disordered" evidence="1">
    <location>
        <begin position="60"/>
        <end position="92"/>
    </location>
</feature>
<evidence type="ECO:0000313" key="2">
    <source>
        <dbReference type="EMBL" id="CAH2396678.1"/>
    </source>
</evidence>
<accession>A0ABM9DJC5</accession>
<protein>
    <recommendedName>
        <fullName evidence="4">Protein ImuA</fullName>
    </recommendedName>
</protein>
<gene>
    <name evidence="2" type="ORF">MES5069_1430002</name>
</gene>
<dbReference type="Gene3D" id="3.40.50.300">
    <property type="entry name" value="P-loop containing nucleotide triphosphate hydrolases"/>
    <property type="match status" value="1"/>
</dbReference>
<dbReference type="InterPro" id="IPR027417">
    <property type="entry name" value="P-loop_NTPase"/>
</dbReference>
<dbReference type="EMBL" id="CAKXZT010000050">
    <property type="protein sequence ID" value="CAH2396678.1"/>
    <property type="molecule type" value="Genomic_DNA"/>
</dbReference>
<evidence type="ECO:0000313" key="3">
    <source>
        <dbReference type="Proteomes" id="UP001153050"/>
    </source>
</evidence>
<feature type="region of interest" description="Disordered" evidence="1">
    <location>
        <begin position="373"/>
        <end position="395"/>
    </location>
</feature>